<dbReference type="InterPro" id="IPR056808">
    <property type="entry name" value="HTH_AAA"/>
</dbReference>
<evidence type="ECO:0008006" key="5">
    <source>
        <dbReference type="Google" id="ProtNLM"/>
    </source>
</evidence>
<protein>
    <recommendedName>
        <fullName evidence="5">Orc1-like AAA ATPase domain-containing protein</fullName>
    </recommendedName>
</protein>
<dbReference type="Pfam" id="PF24913">
    <property type="entry name" value="WHD_AAA_fung"/>
    <property type="match status" value="1"/>
</dbReference>
<accession>A0ABR4P1D8</accession>
<dbReference type="EMBL" id="JBFCZG010000011">
    <property type="protein sequence ID" value="KAL3417118.1"/>
    <property type="molecule type" value="Genomic_DNA"/>
</dbReference>
<dbReference type="Gene3D" id="3.40.50.300">
    <property type="entry name" value="P-loop containing nucleotide triphosphate hydrolases"/>
    <property type="match status" value="1"/>
</dbReference>
<evidence type="ECO:0000313" key="4">
    <source>
        <dbReference type="Proteomes" id="UP001629113"/>
    </source>
</evidence>
<dbReference type="SUPFAM" id="SSF52540">
    <property type="entry name" value="P-loop containing nucleoside triphosphate hydrolases"/>
    <property type="match status" value="1"/>
</dbReference>
<reference evidence="3 4" key="1">
    <citation type="submission" date="2024-06" db="EMBL/GenBank/DDBJ databases">
        <title>Complete genome of Phlyctema vagabunda strain 19-DSS-EL-015.</title>
        <authorList>
            <person name="Fiorenzani C."/>
        </authorList>
    </citation>
    <scope>NUCLEOTIDE SEQUENCE [LARGE SCALE GENOMIC DNA]</scope>
    <source>
        <strain evidence="3 4">19-DSS-EL-015</strain>
    </source>
</reference>
<dbReference type="PANTHER" id="PTHR36168:SF4">
    <property type="entry name" value="ORC1-LIKE AAA ATPASE DOMAIN-CONTAINING PROTEIN"/>
    <property type="match status" value="1"/>
</dbReference>
<comment type="caution">
    <text evidence="3">The sequence shown here is derived from an EMBL/GenBank/DDBJ whole genome shotgun (WGS) entry which is preliminary data.</text>
</comment>
<keyword evidence="4" id="KW-1185">Reference proteome</keyword>
<proteinExistence type="predicted"/>
<feature type="domain" description="Orc1-like AAA ATPase" evidence="1">
    <location>
        <begin position="134"/>
        <end position="275"/>
    </location>
</feature>
<feature type="domain" description="AAA protein C-terminal winged helix" evidence="2">
    <location>
        <begin position="379"/>
        <end position="494"/>
    </location>
</feature>
<sequence>MVPPLRVLPRQLTRFKPRLIPTYGIPCQRAFTKSRNRSQQKLEEHVISPRSNGQDKQDESFKWKEIFGKLLETSLTTFASIAILGSAGYFYHRYYKKVVLEKMENAFEAGYSSLELAALARHEAEADLFWIPRTEQEQIDAIVQGNRKGHYHLIVGEKGVGKTSLILQAMKRIHGDGIAMFDAHGDLEIFRLRLGKALDFEFNEDYIGSFFSIKGQRDTTALLDIERAFNKLEKVALKRREIVRRPLVLIINNSHLIRDDEDGQDLLELIQQRAEIWAASGLVTVVLNSDDYWVYERLKQNSTRMQVVSVGDIGPARVFESLKTYRKKIFGEDIEQSVLKEVYDKIGGRLNFLSQVAMSENMLRSCDHICKREKTWFLNKCWILGEPLDPHVEEQQTYCAAAMVLAKALVDKEKEMLARGDASLPQIPLHKAREIITRADFMQNYDHINIFAIDSDAMVRADSVPMMNAFRDVCTAEGFEDHLQATLDRLDAIESLQRTRELTLKDLQQGLEYLAVQRGLSGRVEQTTTLSAMETKEK</sequence>
<dbReference type="Pfam" id="PF13191">
    <property type="entry name" value="AAA_16"/>
    <property type="match status" value="1"/>
</dbReference>
<dbReference type="Proteomes" id="UP001629113">
    <property type="component" value="Unassembled WGS sequence"/>
</dbReference>
<dbReference type="InterPro" id="IPR027417">
    <property type="entry name" value="P-loop_NTPase"/>
</dbReference>
<dbReference type="InterPro" id="IPR041664">
    <property type="entry name" value="AAA_16"/>
</dbReference>
<name>A0ABR4P1D8_9HELO</name>
<dbReference type="PANTHER" id="PTHR36168">
    <property type="entry name" value="CHROMOSOME 1, WHOLE GENOME SHOTGUN SEQUENCE"/>
    <property type="match status" value="1"/>
</dbReference>
<evidence type="ECO:0000259" key="2">
    <source>
        <dbReference type="Pfam" id="PF24913"/>
    </source>
</evidence>
<organism evidence="3 4">
    <name type="scientific">Phlyctema vagabunda</name>
    <dbReference type="NCBI Taxonomy" id="108571"/>
    <lineage>
        <taxon>Eukaryota</taxon>
        <taxon>Fungi</taxon>
        <taxon>Dikarya</taxon>
        <taxon>Ascomycota</taxon>
        <taxon>Pezizomycotina</taxon>
        <taxon>Leotiomycetes</taxon>
        <taxon>Helotiales</taxon>
        <taxon>Dermateaceae</taxon>
        <taxon>Phlyctema</taxon>
    </lineage>
</organism>
<evidence type="ECO:0000313" key="3">
    <source>
        <dbReference type="EMBL" id="KAL3417118.1"/>
    </source>
</evidence>
<gene>
    <name evidence="3" type="ORF">PVAG01_11118</name>
</gene>
<evidence type="ECO:0000259" key="1">
    <source>
        <dbReference type="Pfam" id="PF13191"/>
    </source>
</evidence>